<sequence>MVHLLKSDSLFTPVQHCRSFSKQTVHEGNRLQRIQQITTSRLACVTGALKSMRRQGNRCSLVLLWLLMLCFTGSGWTMGLALEKTVCGIREPVIFWFWSSLAGAPRPARIANLSNAESISVSTTDGRMLQGYRLRATSSERDPGTGAKGYLLVAQGNAMLADQVLSSFTEFSQAGIDVYIFDYRGYGRSEGKPRFKAIVNDYQAVIAYLDSKHYSTRLFYGMSFGGIVLLNALNGTTEDSAIVIDSTPSRLSDYGCPQTYDPVENLPEDASNLLLITGLIDAVVKPVRSEELVELARARGAAVMIDPEMAHPFMDQNRSVHTRRIRAVKSFLLKEAMAD</sequence>
<keyword evidence="3" id="KW-0645">Protease</keyword>
<keyword evidence="3" id="KW-0031">Aminopeptidase</keyword>
<dbReference type="InterPro" id="IPR029058">
    <property type="entry name" value="AB_hydrolase_fold"/>
</dbReference>
<dbReference type="InterPro" id="IPR022742">
    <property type="entry name" value="Hydrolase_4"/>
</dbReference>
<reference evidence="3 4" key="1">
    <citation type="submission" date="2016-12" db="EMBL/GenBank/DDBJ databases">
        <authorList>
            <person name="Song W.-J."/>
            <person name="Kurnit D.M."/>
        </authorList>
    </citation>
    <scope>NUCLEOTIDE SEQUENCE [LARGE SCALE GENOMIC DNA]</scope>
    <source>
        <strain evidence="3 4">ATCC 49181</strain>
    </source>
</reference>
<organism evidence="3 4">
    <name type="scientific">Nitrosomonas cryotolerans ATCC 49181</name>
    <dbReference type="NCBI Taxonomy" id="1131553"/>
    <lineage>
        <taxon>Bacteria</taxon>
        <taxon>Pseudomonadati</taxon>
        <taxon>Pseudomonadota</taxon>
        <taxon>Betaproteobacteria</taxon>
        <taxon>Nitrosomonadales</taxon>
        <taxon>Nitrosomonadaceae</taxon>
        <taxon>Nitrosomonas</taxon>
    </lineage>
</organism>
<dbReference type="PANTHER" id="PTHR12277">
    <property type="entry name" value="ALPHA/BETA HYDROLASE DOMAIN-CONTAINING PROTEIN"/>
    <property type="match status" value="1"/>
</dbReference>
<evidence type="ECO:0000259" key="2">
    <source>
        <dbReference type="Pfam" id="PF12146"/>
    </source>
</evidence>
<dbReference type="STRING" id="44575.SAMN05216419_1004104"/>
<dbReference type="eggNOG" id="COG1073">
    <property type="taxonomic scope" value="Bacteria"/>
</dbReference>
<dbReference type="Gene3D" id="3.40.50.1820">
    <property type="entry name" value="alpha/beta hydrolase"/>
    <property type="match status" value="1"/>
</dbReference>
<dbReference type="AlphaFoldDB" id="A0A1N6JEW4"/>
<keyword evidence="3" id="KW-0378">Hydrolase</keyword>
<keyword evidence="4" id="KW-1185">Reference proteome</keyword>
<keyword evidence="1" id="KW-0472">Membrane</keyword>
<dbReference type="Pfam" id="PF12146">
    <property type="entry name" value="Hydrolase_4"/>
    <property type="match status" value="1"/>
</dbReference>
<proteinExistence type="predicted"/>
<protein>
    <submittedName>
        <fullName evidence="3">Serine aminopeptidase, S33</fullName>
    </submittedName>
</protein>
<evidence type="ECO:0000256" key="1">
    <source>
        <dbReference type="SAM" id="Phobius"/>
    </source>
</evidence>
<name>A0A1N6JEW4_9PROT</name>
<keyword evidence="1" id="KW-0812">Transmembrane</keyword>
<dbReference type="PANTHER" id="PTHR12277:SF81">
    <property type="entry name" value="PROTEIN ABHD13"/>
    <property type="match status" value="1"/>
</dbReference>
<evidence type="ECO:0000313" key="4">
    <source>
        <dbReference type="Proteomes" id="UP000185062"/>
    </source>
</evidence>
<dbReference type="SUPFAM" id="SSF53474">
    <property type="entry name" value="alpha/beta-Hydrolases"/>
    <property type="match status" value="1"/>
</dbReference>
<gene>
    <name evidence="3" type="ORF">SAMN02743940_2544</name>
</gene>
<accession>A0A1N6JEW4</accession>
<dbReference type="EMBL" id="FSRO01000001">
    <property type="protein sequence ID" value="SIO42679.1"/>
    <property type="molecule type" value="Genomic_DNA"/>
</dbReference>
<evidence type="ECO:0000313" key="3">
    <source>
        <dbReference type="EMBL" id="SIO42679.1"/>
    </source>
</evidence>
<dbReference type="GO" id="GO:0004177">
    <property type="term" value="F:aminopeptidase activity"/>
    <property type="evidence" value="ECO:0007669"/>
    <property type="project" value="UniProtKB-KW"/>
</dbReference>
<feature type="domain" description="Serine aminopeptidase S33" evidence="2">
    <location>
        <begin position="147"/>
        <end position="240"/>
    </location>
</feature>
<dbReference type="Proteomes" id="UP000185062">
    <property type="component" value="Unassembled WGS sequence"/>
</dbReference>
<feature type="transmembrane region" description="Helical" evidence="1">
    <location>
        <begin position="61"/>
        <end position="82"/>
    </location>
</feature>
<keyword evidence="1" id="KW-1133">Transmembrane helix</keyword>